<dbReference type="InterPro" id="IPR007842">
    <property type="entry name" value="HEPN_dom"/>
</dbReference>
<sequence>MADRGFGIRTPSLIEQLRAVLDQYPDDGQILKELIQNAEDAGAKSVKFVNDRRQFSAESLYQPDLKIFQGPALYAYNDAVFGDADWDRIGAIHNSSKKDDPLKVGKFGLGFKSVFHMTDLPSVISGDKIGFLDPHEKFFGPRTTGKQWHLENDREEISSLPDQFEPFVGIFGGRDITFNGGIYKGTLFRFPLRTGSQDPSQFCSQLSEQTYASEKIDSLFKSFMTCSYMNLLFLSSLESIELYERTEGSEKPELIFQLEIDKDCVKGVRSKRGEFLSEIAKVRQTSEWPERPIQSTYELQLTETTYIHQSAASTPTPSKTTKWMLTNHFSGGQVSSQLKELANDSKLGYLPWVAVAMCCSTKDEPFQQVKKKPKQPKGHFFCFLPLPLEEKSVTGLPVHISGFFALSQNRRQLKWPTADQDRSVLTDKALLWNICLMEEAVSVAYAELLNSAILAGFSPMCVYNAMPDCSVTDPKFEKMVTRMYGVTLRRQSFYSPTTDTSFSASTWHNASEVLFNDLNPNIDNVEDLVNVLMQSGEKICTVLSHVEEALQKHEMKITKIQPGDVRTALKKPNVSTWVDSLSFDKKMSILKYILSDSSYGDIIDINLLPRCDQVFVSFQSSASNAVYIPTKDHPKDLLPGLTHSLLETERVPSEVATHLEKMATLGLTQLKMLDKTSMAELIRRLFDPCRDNTKDWDPQTTNHPTHGWLQMAWEYLTRQFPDNLSRFEDLHILLDLSSCRIVKLSSGLPALITCWQGDRLDDGLAKWLKALGVIVFQNLPKFIEDHHAVVPKYISPPTPEGVLQALSNVQTQTNLEKIKEWPLTEKDKLRKLVSEASAQDIKSHKELLMELPIFMSVGGTEYSDPQSSGNRVSLHEASWVLHQSPSFSLRWKFIEASGTDSEMLVQQLGMIILDTNDLLREIVLADIEWYQESGEIDLLMKQVLTINMNEDEDIYQMVRGIPFVPNESGERFTASQLFDHHDSVVFDLFHGVCDIFPTGQYKDDPQLHAALKRLGLKTEREQITAEDIYKAAEYVQNMSAEGSAMQNFLIDKSEAIMTILRSRPTILKHSLDNGNTLSGSLKRTRFIKVKPRPENYPNSLPWCPSDCTFLSSSELCSSIYENMIGSVEHVSDEVVDEEIAREFGWNERPTLSKVIAQLEQVVSHYTSREKGLFLPMILDIYGEFFHPVRGDVLYDSLKSSSQKWIWNGDGFSSSKDVVPGIPPELQGIQLHPHLFVLPREVEQFSEQFSQYGVESKDKLEIILQVQSNIQIKYQQERVQSQITNSNAADLDAQRDLQTIIDLLHIVESMDQVTISQLQNELLVPVHSDDKSTLILKPVSQCTYCDMDWLQQGHDVTDISDEETESIFFVHEHVSMQTCEKLGVPTLMSRILDVEELDMNYGQSEPLTCRLHNLLKEGYTDGFSVPKELIQNADDAGAQEVKFLYDQRENKDAQTCLIHEGMRSCQGPALWAYNDAVFTEEDFKNLVKLGAATKEKMSDKIGKFGLGFNAVYNLTDVPSFVSSNSIAIFDPHMKHLGRAARSKPGIKIILKNRKKLQKLKNQFKPFNGIFGCNLDSTAKSCMFSYNATLFRFPLRTKEQSYKSEISDVHYDEKQVLLLLQKLVDSSSEVLLFTQNVKKISIYHLPKDGTPSMIQCIYETTKNISKVIRGLHLPELQPTQILKASTQALQSAESVPSIPMPKDTQKPSVSLLLEMSSKMDAGSVSIIKTEERNDFWLVTSCMGDLTSQMLTMCKSSGLVPTGGVAVHLKECSVKGSVRYAPLCTQKGTFFCYLPLPISSGFSFHVNGSFSVESNRKHLTEKTTDDKVSKGAEWNQIIMKDVIPKALLFCLEDLRELTCGTPYSFSELWPTCGSTYKPVCEPLVQQFYASLFSTEEQQAPALFSNGKIWENVYNVGMLTEDVKGSNIVTHAERILEDYLRDRRKIYVKVPSETMKTILSFAPGEIQGKIMFDLHRLYNEAVFPNINTLDGDVRDSLILYAIDQDDEYLNKLLQRYPCIPSTPHGELKKPCALMHPKSRAASLYYEEDGIFIKGTERSYLNPRRLLVLEKLGIFEDISCEQILERAKSVAGLHQTDNSRGVQRVKEILQYLAWRLSGQEGSKLESELSGVLCEVPFLPVKPKPDGYPLPWKGNHNNLAAPKECFSTDVENLVSSSTAVVDRRELKMNRSVERLLQIQSRKDVELDQVWDQFDEAIAAAPKCGKFEKKLKDLIKDIYQYLNDLLRREPAKQSAISNALQKRNAVYIPQSQEFVSGSKVIFDSKAGFEPLLFGRPYDWRDFPDVMEAAGVREDFDIADYIKALREPHEKYSKKSLPSYIRQIVSALQQNIEDEVKKEKVPLTTKLKSIEDKNGPIYLPDEDGVMSEAKHLCFDDCPWLVNDDDDMHCAHKDLPYHDAIGLGVQTKRGEKLRKCSMGIPFGQKEKLTNRIKRILEGYPCDQDILKELLQNADDAKATEVHFVLDPRNHSTKRIFEDCWKPLQGPALCVYNNSPFTQADIEGISNLGVGSKSEDPNKTGQYGVGFNAVYHLTDAPSFLTKGKEIGEALCVFDPHCIYVPGASFAEPGMRYNDIPKLRKSFPDVFASYLDDMKESFPMEEATLFRLPLRNENMARQSKIKTTPVTIPEMQSLMETFQGDLFLMMLFLNNIRKISVSEINMFTGKLQNTYSVEARLSAEDTQAQQSFLKEVMNSSGRLKTQELTVDQLRPINFSFTMSLKDNKGRLETWLITQQFGFSNSSSIPTTLKKSLWDRELGLLPRGGVAHLLPPDSLPTEKLDLPKGRVFCFLPLPLKTNLPVHINGHFALDHEARRNLWMNTENTDVKTEWNNTLIEQTVAPCYTNMLQQTKKIIMREMSGGDETQIRRSLSQYCELFPDIQHQENYIRYLSQKVYQLTSELHLRVLPVLRHARVSETGFKVAWFSPTGSGKDAVFFDDLDTQIQEPGSGFRDTSKCQEPSSREIVRRILCESNFNLLYCPMSIYINYRDAEIQVKTVSPEAVLCFFQTYQRPDSLCFISCSDLPEHIGKTIFGNVGNLCTMLNFCKKSDSFVQLLEGSPLLVTEDNKLRMFSSRTPVFCSPFWDLLPLCAASFCHRLLERTIFRTDQERPVFKKFKVSDLAERLPFALPEALQNGGVIPWDSKAPSKEWIQLLWTYLHSEVGAVSDGNKIISLLKPLSHWCLLPVTVGKSTCLLQVSRTREVMDNRDFFHHFLKTEVLGILQKLGVPQLAYDILQQPSEKTALQGSGETIRAIIGHPRDPSSMIIALEGVAKQHKLAGRLNVSECHDILGYFCQYLHVLESNPELKQKLCTLPFFLSAKEEIISIEGKNTYIAPSSIPLDGMQLLEGGGKHLAFLKPYGTLQPLYTWLGCRVLSECDMYCDFILPRFEILSEEERIKHLQFIAVKLRHRIGEDKWERLIDKLSHMKFLPDSRSGIPGTLSTASAFYDSYNEVFKAMLTEKDFPSEPFRSQPILCLMREIGLQHQVTSEKLIEFAKAIERGAILAWKSRNKAELKKREKQAHVLVIHLFSRKDVGHLLPIMKDVAFLPRHVASSNLQRLCPCGNMDGETVRPFICFNGAVSYKQEYEHLSWTSVSFLEQWAEPRDRKLCEILGVKEIPSLEQVIDHCCNVCHYLQEQVKDLTSEESELLSETMGQIYQHLERYKNKVKENPKWTQKLQHLTCILVEDGKRFVYPSQVATSCLEEEEIKPYLFAVPSHFASCLELFKLIGSTDRPSCSQYATVLEMIHKDTEGEKLEPNEKKKALKAMGFLFKNLHRGEEWPEQVKLLYLLTSAGELRQSKDIIFIDNMSHFDRLQKFPLEEPMLARPSMEEFGPEASSYSDVAECLPECLRLRYLTDVVKEKLHSEPSINILQEHPLKWKIESEVFYQAVMRLCRHAGKTQGFTVSKQDRDELQENIKNIKLHFVTELTTVLEYKGEVLSGSEKTQSSFYQKAHCGQQSHCFYLKGNFQMCNFSPRFVEILNSLSKGRLSTSLHHMCHILDKKIDEISRYLDDQDIPPDDYCSDTSVLPTPGTYLHIEDQHLLSENFHHFECGEYVGYEVEDPLLKSLEGLPIYIYAIVLEEIKEDADSQTSDVLRRYKIRIGSEEEDVLVVTANDLYKFKRTAKVNSKDVVLYDKTPTEDDFTPTCLEDIKEDITKTLEAAWKLDENERKKVIKRLLRKYHPDKNLGQEDICNEACKFIQTEIARLERGPQETSTGPRWSHTTYEDVFEHFYTKMGHRASQERECHERYYSRESYGSDSSTYGGFWETHKNPQPYEASRWFRQAQWDFKAVSNDTREPFQSYEWACFKCHQSAEKALKAAQFAINANLKCNTHDLPTMAATLNLADNCSTISLLSRRLQSLLTHSTAMRYPDRCRGLPHEVYNKDTATQAVDITSQLLTEIETLLTEKGVPMDRTM</sequence>
<gene>
    <name evidence="3 4" type="primary">LOC106161733</name>
</gene>
<name>A0A1S3I7F9_LINAN</name>
<dbReference type="RefSeq" id="XP_013394214.1">
    <property type="nucleotide sequence ID" value="XM_013538760.1"/>
</dbReference>
<reference evidence="3 4" key="1">
    <citation type="submission" date="2025-04" db="UniProtKB">
        <authorList>
            <consortium name="RefSeq"/>
        </authorList>
    </citation>
    <scope>IDENTIFICATION</scope>
    <source>
        <tissue evidence="3 4">Gonads</tissue>
    </source>
</reference>
<dbReference type="SUPFAM" id="SSF55874">
    <property type="entry name" value="ATPase domain of HSP90 chaperone/DNA topoisomerase II/histidine kinase"/>
    <property type="match status" value="3"/>
</dbReference>
<dbReference type="Pfam" id="PF05168">
    <property type="entry name" value="HEPN"/>
    <property type="match status" value="1"/>
</dbReference>
<accession>A0A1S3I7F9</accession>
<keyword evidence="2" id="KW-1185">Reference proteome</keyword>
<dbReference type="GeneID" id="106161733"/>
<evidence type="ECO:0000313" key="4">
    <source>
        <dbReference type="RefSeq" id="XP_013394215.1"/>
    </source>
</evidence>
<dbReference type="SUPFAM" id="SSF46565">
    <property type="entry name" value="Chaperone J-domain"/>
    <property type="match status" value="1"/>
</dbReference>
<dbReference type="PROSITE" id="PS50910">
    <property type="entry name" value="HEPN"/>
    <property type="match status" value="1"/>
</dbReference>
<dbReference type="InterPro" id="IPR052972">
    <property type="entry name" value="Sacsin_chaperone_reg"/>
</dbReference>
<feature type="domain" description="HEPN" evidence="1">
    <location>
        <begin position="4291"/>
        <end position="4405"/>
    </location>
</feature>
<dbReference type="SUPFAM" id="SSF81593">
    <property type="entry name" value="Nucleotidyltransferase substrate binding subunit/domain"/>
    <property type="match status" value="1"/>
</dbReference>
<protein>
    <submittedName>
        <fullName evidence="3 4">Sacsin-like</fullName>
    </submittedName>
</protein>
<dbReference type="PANTHER" id="PTHR15600">
    <property type="entry name" value="SACSIN"/>
    <property type="match status" value="1"/>
</dbReference>
<evidence type="ECO:0000259" key="1">
    <source>
        <dbReference type="PROSITE" id="PS50910"/>
    </source>
</evidence>
<dbReference type="Proteomes" id="UP000085678">
    <property type="component" value="Unplaced"/>
</dbReference>
<dbReference type="PANTHER" id="PTHR15600:SF42">
    <property type="entry name" value="SACSIN"/>
    <property type="match status" value="1"/>
</dbReference>
<dbReference type="InterPro" id="IPR036890">
    <property type="entry name" value="HATPase_C_sf"/>
</dbReference>
<dbReference type="InterPro" id="IPR058210">
    <property type="entry name" value="SACS/Nov_dom"/>
</dbReference>
<dbReference type="Pfam" id="PF25794">
    <property type="entry name" value="SACS"/>
    <property type="match status" value="3"/>
</dbReference>
<dbReference type="OrthoDB" id="5963011at2759"/>
<evidence type="ECO:0000313" key="2">
    <source>
        <dbReference type="Proteomes" id="UP000085678"/>
    </source>
</evidence>
<dbReference type="NCBIfam" id="NF047352">
    <property type="entry name" value="P_loop_sacsin"/>
    <property type="match status" value="3"/>
</dbReference>
<dbReference type="Gene3D" id="1.10.287.110">
    <property type="entry name" value="DnaJ domain"/>
    <property type="match status" value="1"/>
</dbReference>
<organism evidence="2 4">
    <name type="scientific">Lingula anatina</name>
    <name type="common">Brachiopod</name>
    <name type="synonym">Lingula unguis</name>
    <dbReference type="NCBI Taxonomy" id="7574"/>
    <lineage>
        <taxon>Eukaryota</taxon>
        <taxon>Metazoa</taxon>
        <taxon>Spiralia</taxon>
        <taxon>Lophotrochozoa</taxon>
        <taxon>Brachiopoda</taxon>
        <taxon>Linguliformea</taxon>
        <taxon>Lingulata</taxon>
        <taxon>Lingulida</taxon>
        <taxon>Linguloidea</taxon>
        <taxon>Lingulidae</taxon>
        <taxon>Lingula</taxon>
    </lineage>
</organism>
<evidence type="ECO:0000313" key="3">
    <source>
        <dbReference type="RefSeq" id="XP_013394214.1"/>
    </source>
</evidence>
<dbReference type="InterPro" id="IPR036869">
    <property type="entry name" value="J_dom_sf"/>
</dbReference>
<proteinExistence type="predicted"/>
<dbReference type="Gene3D" id="3.30.565.10">
    <property type="entry name" value="Histidine kinase-like ATPase, C-terminal domain"/>
    <property type="match status" value="1"/>
</dbReference>
<dbReference type="GO" id="GO:0030544">
    <property type="term" value="F:Hsp70 protein binding"/>
    <property type="evidence" value="ECO:0007669"/>
    <property type="project" value="TreeGrafter"/>
</dbReference>
<dbReference type="RefSeq" id="XP_013394215.1">
    <property type="nucleotide sequence ID" value="XM_013538761.2"/>
</dbReference>
<dbReference type="SMART" id="SM00748">
    <property type="entry name" value="HEPN"/>
    <property type="match status" value="1"/>
</dbReference>
<dbReference type="Gene3D" id="1.20.120.330">
    <property type="entry name" value="Nucleotidyltransferases domain 2"/>
    <property type="match status" value="1"/>
</dbReference>
<dbReference type="KEGG" id="lak:106161733"/>
<dbReference type="STRING" id="7574.A0A1S3I7F9"/>